<name>A0A839GQW8_9BACT</name>
<accession>A0A839GQW8</accession>
<organism evidence="1 2">
    <name type="scientific">Rufibacter quisquiliarum</name>
    <dbReference type="NCBI Taxonomy" id="1549639"/>
    <lineage>
        <taxon>Bacteria</taxon>
        <taxon>Pseudomonadati</taxon>
        <taxon>Bacteroidota</taxon>
        <taxon>Cytophagia</taxon>
        <taxon>Cytophagales</taxon>
        <taxon>Hymenobacteraceae</taxon>
        <taxon>Rufibacter</taxon>
    </lineage>
</organism>
<dbReference type="Proteomes" id="UP000563094">
    <property type="component" value="Unassembled WGS sequence"/>
</dbReference>
<comment type="caution">
    <text evidence="1">The sequence shown here is derived from an EMBL/GenBank/DDBJ whole genome shotgun (WGS) entry which is preliminary data.</text>
</comment>
<sequence length="138" mass="14868">MNNWQPISRPLHGIADVAYIPAVASAPETVGFTEEETATTLCRAISGGTLVSALVTRAEWGAVKVMPYKAHLAIDFATSLFSLAAPWLFGFAKNEKARNTFLVMGLTGLVVGALSRPEEMDPDKVQKLQRKANNLPAL</sequence>
<gene>
    <name evidence="1" type="ORF">FHS90_003964</name>
</gene>
<reference evidence="1 2" key="1">
    <citation type="submission" date="2020-08" db="EMBL/GenBank/DDBJ databases">
        <title>Genomic Encyclopedia of Type Strains, Phase IV (KMG-IV): sequencing the most valuable type-strain genomes for metagenomic binning, comparative biology and taxonomic classification.</title>
        <authorList>
            <person name="Goeker M."/>
        </authorList>
    </citation>
    <scope>NUCLEOTIDE SEQUENCE [LARGE SCALE GENOMIC DNA]</scope>
    <source>
        <strain evidence="1 2">DSM 29854</strain>
    </source>
</reference>
<dbReference type="AlphaFoldDB" id="A0A839GQW8"/>
<keyword evidence="2" id="KW-1185">Reference proteome</keyword>
<dbReference type="RefSeq" id="WP_182514184.1">
    <property type="nucleotide sequence ID" value="NZ_JACJIQ010000019.1"/>
</dbReference>
<dbReference type="EMBL" id="JACJIQ010000019">
    <property type="protein sequence ID" value="MBA9079229.1"/>
    <property type="molecule type" value="Genomic_DNA"/>
</dbReference>
<evidence type="ECO:0000313" key="2">
    <source>
        <dbReference type="Proteomes" id="UP000563094"/>
    </source>
</evidence>
<proteinExistence type="predicted"/>
<evidence type="ECO:0000313" key="1">
    <source>
        <dbReference type="EMBL" id="MBA9079229.1"/>
    </source>
</evidence>
<protein>
    <submittedName>
        <fullName evidence="1">Uncharacterized protein</fullName>
    </submittedName>
</protein>